<feature type="compositionally biased region" description="Basic residues" evidence="1">
    <location>
        <begin position="67"/>
        <end position="87"/>
    </location>
</feature>
<comment type="caution">
    <text evidence="2">The sequence shown here is derived from an EMBL/GenBank/DDBJ whole genome shotgun (WGS) entry which is preliminary data.</text>
</comment>
<dbReference type="EMBL" id="CAWUFR010000795">
    <property type="protein sequence ID" value="CAK6981254.1"/>
    <property type="molecule type" value="Genomic_DNA"/>
</dbReference>
<name>A0AAV1QCU1_SCOSC</name>
<dbReference type="PANTHER" id="PTHR46601">
    <property type="entry name" value="ULP_PROTEASE DOMAIN-CONTAINING PROTEIN"/>
    <property type="match status" value="1"/>
</dbReference>
<organism evidence="2 3">
    <name type="scientific">Scomber scombrus</name>
    <name type="common">Atlantic mackerel</name>
    <name type="synonym">Scomber vernalis</name>
    <dbReference type="NCBI Taxonomy" id="13677"/>
    <lineage>
        <taxon>Eukaryota</taxon>
        <taxon>Metazoa</taxon>
        <taxon>Chordata</taxon>
        <taxon>Craniata</taxon>
        <taxon>Vertebrata</taxon>
        <taxon>Euteleostomi</taxon>
        <taxon>Actinopterygii</taxon>
        <taxon>Neopterygii</taxon>
        <taxon>Teleostei</taxon>
        <taxon>Neoteleostei</taxon>
        <taxon>Acanthomorphata</taxon>
        <taxon>Pelagiaria</taxon>
        <taxon>Scombriformes</taxon>
        <taxon>Scombridae</taxon>
        <taxon>Scomber</taxon>
    </lineage>
</organism>
<feature type="compositionally biased region" description="Basic and acidic residues" evidence="1">
    <location>
        <begin position="8"/>
        <end position="20"/>
    </location>
</feature>
<dbReference type="AlphaFoldDB" id="A0AAV1QCU1"/>
<proteinExistence type="predicted"/>
<protein>
    <submittedName>
        <fullName evidence="2">Uncharacterized protein LOC113066044</fullName>
    </submittedName>
</protein>
<dbReference type="PANTHER" id="PTHR46601:SF1">
    <property type="entry name" value="ADF-H DOMAIN-CONTAINING PROTEIN"/>
    <property type="match status" value="1"/>
</dbReference>
<reference evidence="2 3" key="1">
    <citation type="submission" date="2024-01" db="EMBL/GenBank/DDBJ databases">
        <authorList>
            <person name="Alioto T."/>
            <person name="Alioto T."/>
            <person name="Gomez Garrido J."/>
        </authorList>
    </citation>
    <scope>NUCLEOTIDE SEQUENCE [LARGE SCALE GENOMIC DNA]</scope>
</reference>
<feature type="region of interest" description="Disordered" evidence="1">
    <location>
        <begin position="686"/>
        <end position="723"/>
    </location>
</feature>
<feature type="compositionally biased region" description="Acidic residues" evidence="1">
    <location>
        <begin position="686"/>
        <end position="708"/>
    </location>
</feature>
<feature type="compositionally biased region" description="Basic and acidic residues" evidence="1">
    <location>
        <begin position="28"/>
        <end position="66"/>
    </location>
</feature>
<gene>
    <name evidence="2" type="ORF">FSCOSCO3_A024825</name>
</gene>
<dbReference type="Proteomes" id="UP001314229">
    <property type="component" value="Unassembled WGS sequence"/>
</dbReference>
<sequence>EVMARHQLSVEERRRKNREYQKKRREKIHSEAELKEEYLRTERQRWKKRVEEGKIKNINDLNERDKRSQRKAWKHKQQVSRERKRKGSDHPETPPDSPVDQAMHEPARSRQAIAGERERSKTRQRHSREMKALRNKLEEKTLLFHNTLIQELKQNKSAHKNKNLTLSGKLLKKYRLIHQVRQFGVDYNALRQRRLTDKKPAYIQTITQKVQDFYHNSARMTTDKQDTITRKKIKHQRMILTDTILNLHKEFTKKEPRVKLSYSSFCALRPFYVTAPRQSDRKTCQCQYHENAKLMLKVLRENGVVKSSKLEDSFKLVCCSQTNEACLLRSCTRFLHKHTFPTPQQDQTNVEWQQWERVKDQTADGLHINTRLVMHSGMLGELIQRYEDKLKTETTTHVCSVQNQAREYRSMIEKCNDRTVIVHVDFSEAWKCKYSSEVQSCHFGQNLPLLNLHTGMYYTKEQKTGFCTVSESKRQDASAIWTHMEPVLTDIRFNFPEVDTVHFWSDGPSKQYKNKKNFSLLCSVPPTLGFKRTTWNFFPTSHGKGAPDGIGGTVKRSADSLILRGNDIVNGNIFHEMVGRSLCSIKLYIITEADMQPYDTLLSQPLKPVPATRKLHQITPTHRNDSEIHCISLSCFCSEPQMCECFSPTIFQLTANTPRVQVEDDGPIPMQKRKGPLAMLMEEMEEMEWEESEQEEMEREESEQEPMEQEPLTKSGPDGTVTDLSADVVHCGDWCQDLCYL</sequence>
<feature type="region of interest" description="Disordered" evidence="1">
    <location>
        <begin position="1"/>
        <end position="130"/>
    </location>
</feature>
<feature type="non-terminal residue" evidence="2">
    <location>
        <position position="1"/>
    </location>
</feature>
<evidence type="ECO:0000313" key="3">
    <source>
        <dbReference type="Proteomes" id="UP001314229"/>
    </source>
</evidence>
<evidence type="ECO:0000313" key="2">
    <source>
        <dbReference type="EMBL" id="CAK6981254.1"/>
    </source>
</evidence>
<evidence type="ECO:0000256" key="1">
    <source>
        <dbReference type="SAM" id="MobiDB-lite"/>
    </source>
</evidence>
<accession>A0AAV1QCU1</accession>
<keyword evidence="3" id="KW-1185">Reference proteome</keyword>
<feature type="compositionally biased region" description="Basic and acidic residues" evidence="1">
    <location>
        <begin position="115"/>
        <end position="130"/>
    </location>
</feature>